<organism evidence="1 2">
    <name type="scientific">Acanthamoeba polyphaga moumouvirus</name>
    <dbReference type="NCBI Taxonomy" id="1269028"/>
    <lineage>
        <taxon>Viruses</taxon>
        <taxon>Varidnaviria</taxon>
        <taxon>Bamfordvirae</taxon>
        <taxon>Nucleocytoviricota</taxon>
        <taxon>Megaviricetes</taxon>
        <taxon>Imitervirales</taxon>
        <taxon>Mimiviridae</taxon>
        <taxon>Megamimivirinae</taxon>
        <taxon>Moumouvirus</taxon>
    </lineage>
</organism>
<proteinExistence type="predicted"/>
<dbReference type="GeneID" id="14445871"/>
<evidence type="ECO:0000313" key="2">
    <source>
        <dbReference type="Proteomes" id="UP000201640"/>
    </source>
</evidence>
<sequence length="199" mass="23367">MVYSKIILIEGYALSINELVEFLEYLRKSQSYLMPRDYKNETINLNVQEKIEWIEENGISIDSSYGINIFGPRCCSETKDYIVGKKIKTYKRVIIKCSNCDKHFCCDKCIGLTENGYYDVDTILNQVVPVKKSHICKYCHNDNKKSAKLKCKFCKFHKLNGTCRPKIKWTKNHSEKIWFKNKKKSLGYFYQLNDCLSCT</sequence>
<dbReference type="Proteomes" id="UP000201640">
    <property type="component" value="Segment"/>
</dbReference>
<evidence type="ECO:0000313" key="1">
    <source>
        <dbReference type="EMBL" id="AGC02308.1"/>
    </source>
</evidence>
<accession>L7RDX7</accession>
<gene>
    <name evidence="1" type="ORF">Moumou_00790</name>
</gene>
<dbReference type="EMBL" id="JX962719">
    <property type="protein sequence ID" value="AGC02308.1"/>
    <property type="molecule type" value="Genomic_DNA"/>
</dbReference>
<dbReference type="RefSeq" id="YP_007354744.1">
    <property type="nucleotide sequence ID" value="NC_020104.1"/>
</dbReference>
<dbReference type="KEGG" id="vg:14445871"/>
<keyword evidence="2" id="KW-1185">Reference proteome</keyword>
<name>L7RDX7_9VIRU</name>
<reference evidence="1 2" key="1">
    <citation type="journal article" date="2012" name="Genome Biol. Evol.">
        <title>Related Giant Viruses in Distant Locations and Different Habitats: Acanthamoeba polyphaga moumouvirus Represents a Third Lineage of the Mimiviridae That Is Close to the Megavirus Lineage.</title>
        <authorList>
            <person name="Yoosuf N."/>
            <person name="Yutin N."/>
            <person name="Colson P."/>
            <person name="Shabalina S.A."/>
            <person name="Pagnier I."/>
            <person name="Robert C."/>
            <person name="Azza S."/>
            <person name="Klose T."/>
            <person name="Wong J."/>
            <person name="Rossmann M.G."/>
            <person name="La Scola B."/>
            <person name="Raoult D."/>
            <person name="Koonin E.V."/>
        </authorList>
    </citation>
    <scope>NUCLEOTIDE SEQUENCE [LARGE SCALE GENOMIC DNA]</scope>
    <source>
        <strain evidence="1 2">M10A</strain>
    </source>
</reference>
<protein>
    <submittedName>
        <fullName evidence="1">Uncharacterized protein</fullName>
    </submittedName>
</protein>